<dbReference type="Proteomes" id="UP001501470">
    <property type="component" value="Unassembled WGS sequence"/>
</dbReference>
<feature type="domain" description="Septum formation-related" evidence="1">
    <location>
        <begin position="47"/>
        <end position="255"/>
    </location>
</feature>
<evidence type="ECO:0000313" key="3">
    <source>
        <dbReference type="Proteomes" id="UP001501470"/>
    </source>
</evidence>
<dbReference type="InterPro" id="IPR026004">
    <property type="entry name" value="Septum_form"/>
</dbReference>
<reference evidence="3" key="1">
    <citation type="journal article" date="2019" name="Int. J. Syst. Evol. Microbiol.">
        <title>The Global Catalogue of Microorganisms (GCM) 10K type strain sequencing project: providing services to taxonomists for standard genome sequencing and annotation.</title>
        <authorList>
            <consortium name="The Broad Institute Genomics Platform"/>
            <consortium name="The Broad Institute Genome Sequencing Center for Infectious Disease"/>
            <person name="Wu L."/>
            <person name="Ma J."/>
        </authorList>
    </citation>
    <scope>NUCLEOTIDE SEQUENCE [LARGE SCALE GENOMIC DNA]</scope>
    <source>
        <strain evidence="3">JCM 15933</strain>
    </source>
</reference>
<dbReference type="EMBL" id="BAAAQD010000004">
    <property type="protein sequence ID" value="GAA1512454.1"/>
    <property type="molecule type" value="Genomic_DNA"/>
</dbReference>
<comment type="caution">
    <text evidence="2">The sequence shown here is derived from an EMBL/GenBank/DDBJ whole genome shotgun (WGS) entry which is preliminary data.</text>
</comment>
<evidence type="ECO:0000259" key="1">
    <source>
        <dbReference type="Pfam" id="PF13845"/>
    </source>
</evidence>
<proteinExistence type="predicted"/>
<dbReference type="Pfam" id="PF13845">
    <property type="entry name" value="Septum_form"/>
    <property type="match status" value="1"/>
</dbReference>
<evidence type="ECO:0000313" key="2">
    <source>
        <dbReference type="EMBL" id="GAA1512454.1"/>
    </source>
</evidence>
<sequence>MPAGVDKDLVNGWAMIPEAKVPEPKVGDCWSTSTPTVDDIVTVPIATVAASCSGSHMGETVHVGHFTGATADAETPPTLDKIADTYAACEAEVTKFLGGSWKLGRARLLVYPPTTTQWRGGARFFRCDVAALKSHDGYFEEGTASLQGSLQAGSERLYGCMALVGGIDSWSDLTPVACTTPHDAEFMGLIASKSGTYPASRDASKAAFDTACVDQIRSFTGGAINPLASAKARYWYPLVAVNAQEWGAGNHSAHCFVLLPKKISRTLKGNGSKAI</sequence>
<protein>
    <recommendedName>
        <fullName evidence="1">Septum formation-related domain-containing protein</fullName>
    </recommendedName>
</protein>
<organism evidence="2 3">
    <name type="scientific">Dactylosporangium maewongense</name>
    <dbReference type="NCBI Taxonomy" id="634393"/>
    <lineage>
        <taxon>Bacteria</taxon>
        <taxon>Bacillati</taxon>
        <taxon>Actinomycetota</taxon>
        <taxon>Actinomycetes</taxon>
        <taxon>Micromonosporales</taxon>
        <taxon>Micromonosporaceae</taxon>
        <taxon>Dactylosporangium</taxon>
    </lineage>
</organism>
<accession>A0ABP4KYJ7</accession>
<keyword evidence="3" id="KW-1185">Reference proteome</keyword>
<name>A0ABP4KYJ7_9ACTN</name>
<gene>
    <name evidence="2" type="ORF">GCM10009827_028470</name>
</gene>